<dbReference type="RefSeq" id="WP_194562042.1">
    <property type="nucleotide sequence ID" value="NZ_JADKPV010000001.1"/>
</dbReference>
<dbReference type="InterPro" id="IPR003833">
    <property type="entry name" value="CT_C_D"/>
</dbReference>
<protein>
    <submittedName>
        <fullName evidence="5">5-oxoprolinase subunit PxpB</fullName>
        <ecNumber evidence="5">3.5.2.9</ecNumber>
    </submittedName>
</protein>
<evidence type="ECO:0000259" key="4">
    <source>
        <dbReference type="SMART" id="SM00796"/>
    </source>
</evidence>
<dbReference type="PANTHER" id="PTHR34698:SF2">
    <property type="entry name" value="5-OXOPROLINASE SUBUNIT B"/>
    <property type="match status" value="1"/>
</dbReference>
<evidence type="ECO:0000256" key="2">
    <source>
        <dbReference type="ARBA" id="ARBA00022801"/>
    </source>
</evidence>
<dbReference type="InterPro" id="IPR010016">
    <property type="entry name" value="PxpB"/>
</dbReference>
<dbReference type="Pfam" id="PF02682">
    <property type="entry name" value="CT_C_D"/>
    <property type="match status" value="1"/>
</dbReference>
<dbReference type="PANTHER" id="PTHR34698">
    <property type="entry name" value="5-OXOPROLINASE SUBUNIT B"/>
    <property type="match status" value="1"/>
</dbReference>
<dbReference type="Gene3D" id="3.30.1360.40">
    <property type="match status" value="1"/>
</dbReference>
<dbReference type="InterPro" id="IPR029000">
    <property type="entry name" value="Cyclophilin-like_dom_sf"/>
</dbReference>
<proteinExistence type="predicted"/>
<dbReference type="EC" id="3.5.2.9" evidence="5"/>
<dbReference type="Proteomes" id="UP000622653">
    <property type="component" value="Unassembled WGS sequence"/>
</dbReference>
<accession>A0A8J7G3A0</accession>
<dbReference type="NCBIfam" id="TIGR00370">
    <property type="entry name" value="5-oxoprolinase subunit PxpB"/>
    <property type="match status" value="1"/>
</dbReference>
<keyword evidence="2 5" id="KW-0378">Hydrolase</keyword>
<sequence length="242" mass="27920">MTWMEEQIVDIFPMGDRAVVFQFEHTIDVKVNELVHQMKHTITQCALEGIETLIPSFNNLTIVYNPSIQTYDSLVHQILQLRYEEQPDMWQTKTIHLPVVFNATYGPDLSLIAEHANQTVEEVVDYFTSHSFYTYMIGFIAGYPYSGDIAECYALPRRKEPRLRVPKGTIQIANRMTGISTLTSPSGWHMIGWTPMDMFDPYATPPTTVQAGTLIRYVAITEEEAVNWNDHVQREWNAKWNV</sequence>
<reference evidence="5" key="1">
    <citation type="submission" date="2020-11" db="EMBL/GenBank/DDBJ databases">
        <title>Multidrug resistant novel bacterium Savagea serpentis sp. nov., isolated from the scats of a vine snake (Ahaetulla nasuta).</title>
        <authorList>
            <person name="Venkata Ramana V."/>
            <person name="Vikas Patil S."/>
            <person name="Yogita Lugani V."/>
        </authorList>
    </citation>
    <scope>NUCLEOTIDE SEQUENCE</scope>
    <source>
        <strain evidence="5">SN6</strain>
    </source>
</reference>
<dbReference type="AlphaFoldDB" id="A0A8J7G3A0"/>
<evidence type="ECO:0000313" key="5">
    <source>
        <dbReference type="EMBL" id="MBF4500612.1"/>
    </source>
</evidence>
<keyword evidence="6" id="KW-1185">Reference proteome</keyword>
<dbReference type="EMBL" id="JADKPV010000001">
    <property type="protein sequence ID" value="MBF4500612.1"/>
    <property type="molecule type" value="Genomic_DNA"/>
</dbReference>
<feature type="domain" description="Carboxyltransferase" evidence="4">
    <location>
        <begin position="9"/>
        <end position="209"/>
    </location>
</feature>
<evidence type="ECO:0000256" key="1">
    <source>
        <dbReference type="ARBA" id="ARBA00022741"/>
    </source>
</evidence>
<dbReference type="SUPFAM" id="SSF50891">
    <property type="entry name" value="Cyclophilin-like"/>
    <property type="match status" value="1"/>
</dbReference>
<gene>
    <name evidence="5" type="primary">pxpB</name>
    <name evidence="5" type="ORF">IRY55_04475</name>
</gene>
<evidence type="ECO:0000313" key="6">
    <source>
        <dbReference type="Proteomes" id="UP000622653"/>
    </source>
</evidence>
<dbReference type="GO" id="GO:0017168">
    <property type="term" value="F:5-oxoprolinase (ATP-hydrolyzing) activity"/>
    <property type="evidence" value="ECO:0007669"/>
    <property type="project" value="UniProtKB-EC"/>
</dbReference>
<organism evidence="5 6">
    <name type="scientific">Savagea serpentis</name>
    <dbReference type="NCBI Taxonomy" id="2785297"/>
    <lineage>
        <taxon>Bacteria</taxon>
        <taxon>Bacillati</taxon>
        <taxon>Bacillota</taxon>
        <taxon>Bacilli</taxon>
        <taxon>Bacillales</taxon>
        <taxon>Caryophanaceae</taxon>
        <taxon>Savagea</taxon>
    </lineage>
</organism>
<evidence type="ECO:0000256" key="3">
    <source>
        <dbReference type="ARBA" id="ARBA00022840"/>
    </source>
</evidence>
<dbReference type="GO" id="GO:0005524">
    <property type="term" value="F:ATP binding"/>
    <property type="evidence" value="ECO:0007669"/>
    <property type="project" value="UniProtKB-KW"/>
</dbReference>
<keyword evidence="3" id="KW-0067">ATP-binding</keyword>
<dbReference type="SUPFAM" id="SSF160467">
    <property type="entry name" value="PH0987 N-terminal domain-like"/>
    <property type="match status" value="1"/>
</dbReference>
<dbReference type="SMART" id="SM00796">
    <property type="entry name" value="AHS1"/>
    <property type="match status" value="1"/>
</dbReference>
<comment type="caution">
    <text evidence="5">The sequence shown here is derived from an EMBL/GenBank/DDBJ whole genome shotgun (WGS) entry which is preliminary data.</text>
</comment>
<dbReference type="Gene3D" id="2.40.100.10">
    <property type="entry name" value="Cyclophilin-like"/>
    <property type="match status" value="1"/>
</dbReference>
<name>A0A8J7G3A0_9BACL</name>
<keyword evidence="1" id="KW-0547">Nucleotide-binding</keyword>